<organism evidence="2 3">
    <name type="scientific">Prevotella intermedia</name>
    <dbReference type="NCBI Taxonomy" id="28131"/>
    <lineage>
        <taxon>Bacteria</taxon>
        <taxon>Pseudomonadati</taxon>
        <taxon>Bacteroidota</taxon>
        <taxon>Bacteroidia</taxon>
        <taxon>Bacteroidales</taxon>
        <taxon>Prevotellaceae</taxon>
        <taxon>Prevotella</taxon>
    </lineage>
</organism>
<keyword evidence="1" id="KW-0812">Transmembrane</keyword>
<proteinExistence type="predicted"/>
<accession>A0A0S3UGZ0</accession>
<evidence type="ECO:0000256" key="1">
    <source>
        <dbReference type="SAM" id="Phobius"/>
    </source>
</evidence>
<feature type="transmembrane region" description="Helical" evidence="1">
    <location>
        <begin position="12"/>
        <end position="34"/>
    </location>
</feature>
<feature type="transmembrane region" description="Helical" evidence="1">
    <location>
        <begin position="46"/>
        <end position="66"/>
    </location>
</feature>
<keyword evidence="1" id="KW-0472">Membrane</keyword>
<keyword evidence="1" id="KW-1133">Transmembrane helix</keyword>
<dbReference type="EMBL" id="AP014597">
    <property type="protein sequence ID" value="BAU16747.1"/>
    <property type="molecule type" value="Genomic_DNA"/>
</dbReference>
<sequence>MQIVPFLPHYQLVFANFDFASFSVISYTVKAALLQSKNAAFASSKNMSCIFALLFSSYFFFGTVFVY</sequence>
<gene>
    <name evidence="2" type="ORF">PIOMA14_I_0238</name>
</gene>
<dbReference type="AlphaFoldDB" id="A0A0S3UGZ0"/>
<dbReference type="Proteomes" id="UP000217431">
    <property type="component" value="Chromosome I"/>
</dbReference>
<evidence type="ECO:0000313" key="2">
    <source>
        <dbReference type="EMBL" id="BAU16747.1"/>
    </source>
</evidence>
<reference evidence="2 3" key="1">
    <citation type="journal article" date="2016" name="DNA Res.">
        <title>The complete genome sequencing of Prevotella intermedia strain OMA14 and a subsequent fine-scale, intra-species genomic comparison reveal an unusual amplification of conjugative and mobile transposons and identify a novel Prevotella-lineage-specific repeat.</title>
        <authorList>
            <person name="Naito M."/>
            <person name="Ogura Y."/>
            <person name="Itoh T."/>
            <person name="Shoji M."/>
            <person name="Okamoto M."/>
            <person name="Hayashi T."/>
            <person name="Nakayama K."/>
        </authorList>
    </citation>
    <scope>NUCLEOTIDE SEQUENCE [LARGE SCALE GENOMIC DNA]</scope>
    <source>
        <strain evidence="2 3">OMA14</strain>
    </source>
</reference>
<name>A0A0S3UGZ0_PREIN</name>
<protein>
    <submittedName>
        <fullName evidence="2">Uncharacterized protein</fullName>
    </submittedName>
</protein>
<evidence type="ECO:0000313" key="3">
    <source>
        <dbReference type="Proteomes" id="UP000217431"/>
    </source>
</evidence>